<evidence type="ECO:0000313" key="2">
    <source>
        <dbReference type="EMBL" id="OGM98338.1"/>
    </source>
</evidence>
<keyword evidence="1" id="KW-1003">Cell membrane</keyword>
<dbReference type="GO" id="GO:0005886">
    <property type="term" value="C:plasma membrane"/>
    <property type="evidence" value="ECO:0007669"/>
    <property type="project" value="UniProtKB-SubCell"/>
</dbReference>
<dbReference type="PANTHER" id="PTHR33383">
    <property type="entry name" value="MEMBRANE PROTEIN INSERTION EFFICIENCY FACTOR-RELATED"/>
    <property type="match status" value="1"/>
</dbReference>
<dbReference type="HAMAP" id="MF_00386">
    <property type="entry name" value="UPF0161_YidD"/>
    <property type="match status" value="1"/>
</dbReference>
<protein>
    <recommendedName>
        <fullName evidence="1">Putative membrane protein insertion efficiency factor</fullName>
    </recommendedName>
</protein>
<comment type="subcellular location">
    <subcellularLocation>
        <location evidence="1">Cell membrane</location>
        <topology evidence="1">Peripheral membrane protein</topology>
        <orientation evidence="1">Cytoplasmic side</orientation>
    </subcellularLocation>
</comment>
<name>A0A1F8EE05_9BACT</name>
<dbReference type="EMBL" id="MGJB01000017">
    <property type="protein sequence ID" value="OGM98338.1"/>
    <property type="molecule type" value="Genomic_DNA"/>
</dbReference>
<dbReference type="NCBIfam" id="TIGR00278">
    <property type="entry name" value="membrane protein insertion efficiency factor YidD"/>
    <property type="match status" value="1"/>
</dbReference>
<evidence type="ECO:0000313" key="3">
    <source>
        <dbReference type="Proteomes" id="UP000176893"/>
    </source>
</evidence>
<dbReference type="AlphaFoldDB" id="A0A1F8EE05"/>
<proteinExistence type="inferred from homology"/>
<sequence length="76" mass="8524">MTTKIIKLIKLYKKTISPIWTSSPFGFFYSSCRFYPTCSDYAVDAVSKYGVVRGTFKAVCRVLRCNPLAKAGIDEA</sequence>
<dbReference type="Pfam" id="PF01809">
    <property type="entry name" value="YidD"/>
    <property type="match status" value="1"/>
</dbReference>
<reference evidence="2 3" key="1">
    <citation type="journal article" date="2016" name="Nat. Commun.">
        <title>Thousands of microbial genomes shed light on interconnected biogeochemical processes in an aquifer system.</title>
        <authorList>
            <person name="Anantharaman K."/>
            <person name="Brown C.T."/>
            <person name="Hug L.A."/>
            <person name="Sharon I."/>
            <person name="Castelle C.J."/>
            <person name="Probst A.J."/>
            <person name="Thomas B.C."/>
            <person name="Singh A."/>
            <person name="Wilkins M.J."/>
            <person name="Karaoz U."/>
            <person name="Brodie E.L."/>
            <person name="Williams K.H."/>
            <person name="Hubbard S.S."/>
            <person name="Banfield J.F."/>
        </authorList>
    </citation>
    <scope>NUCLEOTIDE SEQUENCE [LARGE SCALE GENOMIC DNA]</scope>
</reference>
<comment type="caution">
    <text evidence="2">The sequence shown here is derived from an EMBL/GenBank/DDBJ whole genome shotgun (WGS) entry which is preliminary data.</text>
</comment>
<dbReference type="PANTHER" id="PTHR33383:SF1">
    <property type="entry name" value="MEMBRANE PROTEIN INSERTION EFFICIENCY FACTOR-RELATED"/>
    <property type="match status" value="1"/>
</dbReference>
<comment type="similarity">
    <text evidence="1">Belongs to the UPF0161 family.</text>
</comment>
<dbReference type="Proteomes" id="UP000176893">
    <property type="component" value="Unassembled WGS sequence"/>
</dbReference>
<accession>A0A1F8EE05</accession>
<comment type="function">
    <text evidence="1">Could be involved in insertion of integral membrane proteins into the membrane.</text>
</comment>
<organism evidence="2 3">
    <name type="scientific">Candidatus Yanofskybacteria bacterium RIFCSPHIGHO2_01_FULL_41_26</name>
    <dbReference type="NCBI Taxonomy" id="1802661"/>
    <lineage>
        <taxon>Bacteria</taxon>
        <taxon>Candidatus Yanofskyibacteriota</taxon>
    </lineage>
</organism>
<dbReference type="InterPro" id="IPR002696">
    <property type="entry name" value="Membr_insert_effic_factor_YidD"/>
</dbReference>
<dbReference type="STRING" id="1802661.A2649_03615"/>
<evidence type="ECO:0000256" key="1">
    <source>
        <dbReference type="HAMAP-Rule" id="MF_00386"/>
    </source>
</evidence>
<gene>
    <name evidence="2" type="ORF">A2649_03615</name>
</gene>
<dbReference type="SMART" id="SM01234">
    <property type="entry name" value="Haemolytic"/>
    <property type="match status" value="1"/>
</dbReference>
<keyword evidence="1" id="KW-0472">Membrane</keyword>